<name>A0A919XX40_9BACL</name>
<dbReference type="AlphaFoldDB" id="A0A919XX40"/>
<evidence type="ECO:0000313" key="1">
    <source>
        <dbReference type="EMBL" id="GIO38227.1"/>
    </source>
</evidence>
<accession>A0A919XX40</accession>
<evidence type="ECO:0000313" key="2">
    <source>
        <dbReference type="Proteomes" id="UP000681162"/>
    </source>
</evidence>
<reference evidence="1 2" key="1">
    <citation type="submission" date="2021-03" db="EMBL/GenBank/DDBJ databases">
        <title>Antimicrobial resistance genes in bacteria isolated from Japanese honey, and their potential for conferring macrolide and lincosamide resistance in the American foulbrood pathogen Paenibacillus larvae.</title>
        <authorList>
            <person name="Okamoto M."/>
            <person name="Kumagai M."/>
            <person name="Kanamori H."/>
            <person name="Takamatsu D."/>
        </authorList>
    </citation>
    <scope>NUCLEOTIDE SEQUENCE [LARGE SCALE GENOMIC DNA]</scope>
    <source>
        <strain evidence="1 2">J41TS12</strain>
    </source>
</reference>
<dbReference type="RefSeq" id="WP_212940363.1">
    <property type="nucleotide sequence ID" value="NZ_BORR01000011.1"/>
</dbReference>
<dbReference type="EMBL" id="BORR01000011">
    <property type="protein sequence ID" value="GIO38227.1"/>
    <property type="molecule type" value="Genomic_DNA"/>
</dbReference>
<dbReference type="Proteomes" id="UP000681162">
    <property type="component" value="Unassembled WGS sequence"/>
</dbReference>
<keyword evidence="2" id="KW-1185">Reference proteome</keyword>
<protein>
    <submittedName>
        <fullName evidence="1">Uncharacterized protein</fullName>
    </submittedName>
</protein>
<comment type="caution">
    <text evidence="1">The sequence shown here is derived from an EMBL/GenBank/DDBJ whole genome shotgun (WGS) entry which is preliminary data.</text>
</comment>
<sequence>MMTRRLFSLQSLLLALCLIMLVLIGYKGIEISAKISSFKEAERLYAEKDLVGAETWYLKTRDNRSILYHEDEIAARLEELAPITKMKQQLDFYDSEGAEAVAEGQFDRLLEIYAELSKFRNTYYTGDGPYSEYYREISQAIGVSEHFAAYFAQFKNQFYAEMNSNLTNQNYDDESFKWKLLEIPEIFYGDHEKKMSELMAAYEDYDLKKFDALAANGLYDRLLTDAEAIISAYSNNDLKAPWVASKVEELMEALLRQELEADNYSGFARHAKQYNSFAAKVNPKSSLVTYVEGQIAKLMKQAKSLSRDGAYQEAIDLYTSLNPYQDTAEAVSQVRLAWMAAEPVLLLPQLEGDKQYTHVTGGTKSYNAQIYVAAADGDNRVYFGKMNDQGNIQVLTNTDLISGNSIQSLSIDPVLSTRQNPVIQVTAESLNRNALYALFEVSENSIELILWVEADGLETNPDGSLLVDNPYGSAGEGQVSIYERIDAYYQFTGVKKFIRDVTADQVAQYPNDTIRLLCTVTQPGFLETLAYADDTDIVLKGNFDFSEGDAVITGTFLQYTDIIVQGEWITVPVIQVETYEPK</sequence>
<organism evidence="1 2">
    <name type="scientific">Paenibacillus antibioticophila</name>
    <dbReference type="NCBI Taxonomy" id="1274374"/>
    <lineage>
        <taxon>Bacteria</taxon>
        <taxon>Bacillati</taxon>
        <taxon>Bacillota</taxon>
        <taxon>Bacilli</taxon>
        <taxon>Bacillales</taxon>
        <taxon>Paenibacillaceae</taxon>
        <taxon>Paenibacillus</taxon>
    </lineage>
</organism>
<gene>
    <name evidence="1" type="ORF">J41TS12_30880</name>
</gene>
<proteinExistence type="predicted"/>